<protein>
    <recommendedName>
        <fullName evidence="3">Aminotransferase-like plant mobile domain-containing protein</fullName>
    </recommendedName>
</protein>
<evidence type="ECO:0008006" key="3">
    <source>
        <dbReference type="Google" id="ProtNLM"/>
    </source>
</evidence>
<dbReference type="AlphaFoldDB" id="A0A445DYR7"/>
<organism evidence="1 2">
    <name type="scientific">Arachis hypogaea</name>
    <name type="common">Peanut</name>
    <dbReference type="NCBI Taxonomy" id="3818"/>
    <lineage>
        <taxon>Eukaryota</taxon>
        <taxon>Viridiplantae</taxon>
        <taxon>Streptophyta</taxon>
        <taxon>Embryophyta</taxon>
        <taxon>Tracheophyta</taxon>
        <taxon>Spermatophyta</taxon>
        <taxon>Magnoliopsida</taxon>
        <taxon>eudicotyledons</taxon>
        <taxon>Gunneridae</taxon>
        <taxon>Pentapetalae</taxon>
        <taxon>rosids</taxon>
        <taxon>fabids</taxon>
        <taxon>Fabales</taxon>
        <taxon>Fabaceae</taxon>
        <taxon>Papilionoideae</taxon>
        <taxon>50 kb inversion clade</taxon>
        <taxon>dalbergioids sensu lato</taxon>
        <taxon>Dalbergieae</taxon>
        <taxon>Pterocarpus clade</taxon>
        <taxon>Arachis</taxon>
    </lineage>
</organism>
<gene>
    <name evidence="1" type="ORF">Ahy_A03g014786</name>
</gene>
<dbReference type="EMBL" id="SDMP01000003">
    <property type="protein sequence ID" value="RYR68294.1"/>
    <property type="molecule type" value="Genomic_DNA"/>
</dbReference>
<reference evidence="1 2" key="1">
    <citation type="submission" date="2019-01" db="EMBL/GenBank/DDBJ databases">
        <title>Sequencing of cultivated peanut Arachis hypogaea provides insights into genome evolution and oil improvement.</title>
        <authorList>
            <person name="Chen X."/>
        </authorList>
    </citation>
    <scope>NUCLEOTIDE SEQUENCE [LARGE SCALE GENOMIC DNA]</scope>
    <source>
        <strain evidence="2">cv. Fuhuasheng</strain>
        <tissue evidence="1">Leaves</tissue>
    </source>
</reference>
<keyword evidence="2" id="KW-1185">Reference proteome</keyword>
<accession>A0A445DYR7</accession>
<comment type="caution">
    <text evidence="1">The sequence shown here is derived from an EMBL/GenBank/DDBJ whole genome shotgun (WGS) entry which is preliminary data.</text>
</comment>
<evidence type="ECO:0000313" key="1">
    <source>
        <dbReference type="EMBL" id="RYR68294.1"/>
    </source>
</evidence>
<dbReference type="Proteomes" id="UP000289738">
    <property type="component" value="Chromosome A03"/>
</dbReference>
<name>A0A445DYR7_ARAHY</name>
<proteinExistence type="predicted"/>
<evidence type="ECO:0000313" key="2">
    <source>
        <dbReference type="Proteomes" id="UP000289738"/>
    </source>
</evidence>
<sequence>MTDKCNNQVHIRWLPLLVDFGRYNDLSWGFAVLAWTYHSLCHAAHRDTTNIAGCNSHVHHRHAAHIHSFIQPRVMPKPHTITPHKPSSTQSHALPQSPLSLSPQAFTVPLPVFPSQPPLCLSPTVALFPSQPSLCLSPATMTVPITAPQPRSHDGGALLLASR</sequence>